<dbReference type="RefSeq" id="WP_074462421.1">
    <property type="nucleotide sequence ID" value="NZ_FMUR01000010.1"/>
</dbReference>
<feature type="transmembrane region" description="Helical" evidence="1">
    <location>
        <begin position="35"/>
        <end position="54"/>
    </location>
</feature>
<feature type="transmembrane region" description="Helical" evidence="1">
    <location>
        <begin position="60"/>
        <end position="77"/>
    </location>
</feature>
<dbReference type="Proteomes" id="UP000183047">
    <property type="component" value="Unassembled WGS sequence"/>
</dbReference>
<evidence type="ECO:0000313" key="3">
    <source>
        <dbReference type="EMBL" id="SCY22948.1"/>
    </source>
</evidence>
<organism evidence="3 4">
    <name type="scientific">Butyrivibrio hungatei</name>
    <dbReference type="NCBI Taxonomy" id="185008"/>
    <lineage>
        <taxon>Bacteria</taxon>
        <taxon>Bacillati</taxon>
        <taxon>Bacillota</taxon>
        <taxon>Clostridia</taxon>
        <taxon>Lachnospirales</taxon>
        <taxon>Lachnospiraceae</taxon>
        <taxon>Butyrivibrio</taxon>
    </lineage>
</organism>
<feature type="transmembrane region" description="Helical" evidence="1">
    <location>
        <begin position="158"/>
        <end position="176"/>
    </location>
</feature>
<proteinExistence type="predicted"/>
<dbReference type="PANTHER" id="PTHR40448:SF1">
    <property type="entry name" value="TWO-COMPONENT SENSOR HISTIDINE KINASE"/>
    <property type="match status" value="1"/>
</dbReference>
<dbReference type="Gene3D" id="3.30.565.10">
    <property type="entry name" value="Histidine kinase-like ATPase, C-terminal domain"/>
    <property type="match status" value="1"/>
</dbReference>
<gene>
    <name evidence="3" type="ORF">SAMN02910451_01836</name>
</gene>
<dbReference type="SUPFAM" id="SSF55874">
    <property type="entry name" value="ATPase domain of HSP90 chaperone/DNA topoisomerase II/histidine kinase"/>
    <property type="match status" value="1"/>
</dbReference>
<dbReference type="InterPro" id="IPR036890">
    <property type="entry name" value="HATPase_C_sf"/>
</dbReference>
<sequence>MNESVNAVVYCGLDMLKYYFCLLYVFDIRVTCRKCFVFALFIFTSLTSGLCYMLTADADICFFIPNLGILLIAFMLRKGTRLKGLLYVVLSWLIMDTITELIRMLAVMAGFGHIFLSDRMAWKTMSAKICTILVIFVYNGVVNYLIRKKVSYTIHFSQWVVILVCFLGLTLIVPPLERMSEGEILSSGEYMNMCVSLMLVLLLFIGVMLWQSYIMKKNLRMREREIRYRCVVKSQAAYFEALLKDYDEIRKFRHDLKAHVMAITELASECKNEKILDYLSSVDCKLAHTRVNSYTGNRAVDAVINELVKNMEESKIRFEYEGILRERDDVQDFDFCTIFYNVLQNAIEASKALEEGLREVSVEVKNVGDKSGILISNNTLLDKIPTEKERRFTTKKDKNNHGFGIQNIKDVVQKHNGIYEARIADSRYIVTIVI</sequence>
<dbReference type="Pfam" id="PF14501">
    <property type="entry name" value="HATPase_c_5"/>
    <property type="match status" value="1"/>
</dbReference>
<feature type="domain" description="Sensor histidine kinase NatK-like C-terminal" evidence="2">
    <location>
        <begin position="333"/>
        <end position="434"/>
    </location>
</feature>
<feature type="transmembrane region" description="Helical" evidence="1">
    <location>
        <begin position="6"/>
        <end position="26"/>
    </location>
</feature>
<reference evidence="4" key="1">
    <citation type="submission" date="2016-10" db="EMBL/GenBank/DDBJ databases">
        <authorList>
            <person name="Varghese N."/>
            <person name="Submissions S."/>
        </authorList>
    </citation>
    <scope>NUCLEOTIDE SEQUENCE [LARGE SCALE GENOMIC DNA]</scope>
    <source>
        <strain evidence="4">XBD2006</strain>
    </source>
</reference>
<keyword evidence="1" id="KW-0472">Membrane</keyword>
<feature type="transmembrane region" description="Helical" evidence="1">
    <location>
        <begin position="84"/>
        <end position="106"/>
    </location>
</feature>
<feature type="transmembrane region" description="Helical" evidence="1">
    <location>
        <begin position="196"/>
        <end position="214"/>
    </location>
</feature>
<evidence type="ECO:0000259" key="2">
    <source>
        <dbReference type="Pfam" id="PF14501"/>
    </source>
</evidence>
<evidence type="ECO:0000256" key="1">
    <source>
        <dbReference type="SAM" id="Phobius"/>
    </source>
</evidence>
<dbReference type="GO" id="GO:0016301">
    <property type="term" value="F:kinase activity"/>
    <property type="evidence" value="ECO:0007669"/>
    <property type="project" value="UniProtKB-KW"/>
</dbReference>
<name>A0A1G5E8W2_9FIRM</name>
<keyword evidence="4" id="KW-1185">Reference proteome</keyword>
<feature type="transmembrane region" description="Helical" evidence="1">
    <location>
        <begin position="126"/>
        <end position="146"/>
    </location>
</feature>
<keyword evidence="1" id="KW-1133">Transmembrane helix</keyword>
<dbReference type="EMBL" id="FMUR01000010">
    <property type="protein sequence ID" value="SCY22948.1"/>
    <property type="molecule type" value="Genomic_DNA"/>
</dbReference>
<accession>A0A1G5E8W2</accession>
<keyword evidence="3" id="KW-0808">Transferase</keyword>
<dbReference type="GO" id="GO:0042802">
    <property type="term" value="F:identical protein binding"/>
    <property type="evidence" value="ECO:0007669"/>
    <property type="project" value="TreeGrafter"/>
</dbReference>
<dbReference type="PANTHER" id="PTHR40448">
    <property type="entry name" value="TWO-COMPONENT SENSOR HISTIDINE KINASE"/>
    <property type="match status" value="1"/>
</dbReference>
<protein>
    <submittedName>
        <fullName evidence="3">Sensor histidine kinase YesM</fullName>
    </submittedName>
</protein>
<evidence type="ECO:0000313" key="4">
    <source>
        <dbReference type="Proteomes" id="UP000183047"/>
    </source>
</evidence>
<dbReference type="OrthoDB" id="9813149at2"/>
<dbReference type="AlphaFoldDB" id="A0A1G5E8W2"/>
<keyword evidence="3" id="KW-0418">Kinase</keyword>
<dbReference type="InterPro" id="IPR032834">
    <property type="entry name" value="NatK-like_C"/>
</dbReference>
<keyword evidence="1" id="KW-0812">Transmembrane</keyword>